<feature type="disulfide bond" evidence="5">
    <location>
        <begin position="41"/>
        <end position="291"/>
    </location>
</feature>
<feature type="binding site" evidence="3">
    <location>
        <position position="95"/>
    </location>
    <ligand>
        <name>Ca(2+)</name>
        <dbReference type="ChEBI" id="CHEBI:29108"/>
        <label>1</label>
    </ligand>
</feature>
<dbReference type="Pfam" id="PF11895">
    <property type="entry name" value="Peroxidase_ext"/>
    <property type="match status" value="1"/>
</dbReference>
<keyword evidence="9" id="KW-1185">Reference proteome</keyword>
<feature type="disulfide bond" evidence="5">
    <location>
        <begin position="29"/>
        <end position="42"/>
    </location>
</feature>
<feature type="chain" id="PRO_5008888863" evidence="6">
    <location>
        <begin position="22"/>
        <end position="353"/>
    </location>
</feature>
<feature type="signal peptide" evidence="6">
    <location>
        <begin position="1"/>
        <end position="21"/>
    </location>
</feature>
<evidence type="ECO:0000256" key="3">
    <source>
        <dbReference type="PIRSR" id="PIRSR601621-2"/>
    </source>
</evidence>
<dbReference type="InterPro" id="IPR019794">
    <property type="entry name" value="Peroxidases_AS"/>
</dbReference>
<proteinExistence type="predicted"/>
<evidence type="ECO:0000256" key="2">
    <source>
        <dbReference type="PIRSR" id="PIRSR601621-1"/>
    </source>
</evidence>
<evidence type="ECO:0000259" key="7">
    <source>
        <dbReference type="Pfam" id="PF11895"/>
    </source>
</evidence>
<dbReference type="GO" id="GO:0046872">
    <property type="term" value="F:metal ion binding"/>
    <property type="evidence" value="ECO:0007669"/>
    <property type="project" value="UniProtKB-KW"/>
</dbReference>
<feature type="binding site" evidence="3">
    <location>
        <position position="207"/>
    </location>
    <ligand>
        <name>Ca(2+)</name>
        <dbReference type="ChEBI" id="CHEBI:29108"/>
        <label>2</label>
    </ligand>
</feature>
<dbReference type="Gene3D" id="1.10.520.10">
    <property type="match status" value="1"/>
</dbReference>
<dbReference type="Gene3D" id="1.10.420.10">
    <property type="entry name" value="Peroxidase, domain 2"/>
    <property type="match status" value="1"/>
</dbReference>
<keyword evidence="8" id="KW-0575">Peroxidase</keyword>
<keyword evidence="3" id="KW-0106">Calcium</keyword>
<sequence length="353" mass="38839">MSFKTLASLLSVFAALQVANGALTRRVTCPDGINTVTNAACCDLFAVRDDIQENLFDGGICGEDVHESLRLTFHDAIGISPAIAATGVFRGGGADGSITNFESIETNFHANLGTDEIVNAQIPIIARHNITPGDFIQFAGVVGLSMCTRAPQPPRPCCRYCRHDSSPFRGRKQLHLSRSGLVALFMPTPSMLLTLLTRSTIPGTPFDSTPELFYTHFPSKPSCICRTAGNEGEVESPLVGEIRLFEFSRDNRTACEWQFVVNNQCKLQTKFQQAIVKLAVLGQDTTQMIDCSEVHRPLSGWLIQCYYIADYSYLSILQFLFTLTACAVWNYAVPHSPVRPCPGAHYHRPRSLS</sequence>
<name>A0A1C7LYZ0_GRIFR</name>
<dbReference type="InterPro" id="IPR010255">
    <property type="entry name" value="Haem_peroxidase_sf"/>
</dbReference>
<evidence type="ECO:0000256" key="1">
    <source>
        <dbReference type="ARBA" id="ARBA00023185"/>
    </source>
</evidence>
<dbReference type="SUPFAM" id="SSF48113">
    <property type="entry name" value="Heme-dependent peroxidases"/>
    <property type="match status" value="1"/>
</dbReference>
<feature type="binding site" evidence="3">
    <location>
        <position position="209"/>
    </location>
    <ligand>
        <name>Ca(2+)</name>
        <dbReference type="ChEBI" id="CHEBI:29108"/>
        <label>2</label>
    </ligand>
</feature>
<keyword evidence="6" id="KW-0732">Signal</keyword>
<evidence type="ECO:0000313" key="9">
    <source>
        <dbReference type="Proteomes" id="UP000092993"/>
    </source>
</evidence>
<dbReference type="GO" id="GO:0004601">
    <property type="term" value="F:peroxidase activity"/>
    <property type="evidence" value="ECO:0007669"/>
    <property type="project" value="UniProtKB-KW"/>
</dbReference>
<feature type="binding site" evidence="3">
    <location>
        <position position="93"/>
    </location>
    <ligand>
        <name>Ca(2+)</name>
        <dbReference type="ChEBI" id="CHEBI:29108"/>
        <label>1</label>
    </ligand>
</feature>
<gene>
    <name evidence="8" type="primary">mnp3_4</name>
    <name evidence="8" type="ORF">A0H81_10616</name>
</gene>
<dbReference type="PRINTS" id="PR00462">
    <property type="entry name" value="LIGNINASE"/>
</dbReference>
<dbReference type="InterPro" id="IPR024589">
    <property type="entry name" value="Ligninase_C"/>
</dbReference>
<accession>A0A1C7LYZ0</accession>
<feature type="disulfide bond" evidence="5">
    <location>
        <begin position="61"/>
        <end position="147"/>
    </location>
</feature>
<evidence type="ECO:0000313" key="8">
    <source>
        <dbReference type="EMBL" id="OBZ69387.1"/>
    </source>
</evidence>
<protein>
    <submittedName>
        <fullName evidence="8">Manganese peroxidase 3</fullName>
    </submittedName>
</protein>
<feature type="active site" description="Proton acceptor" evidence="2">
    <location>
        <position position="74"/>
    </location>
</feature>
<feature type="domain" description="Fungal ligninase C-terminal" evidence="7">
    <location>
        <begin position="266"/>
        <end position="294"/>
    </location>
</feature>
<dbReference type="GO" id="GO:0006979">
    <property type="term" value="P:response to oxidative stress"/>
    <property type="evidence" value="ECO:0007669"/>
    <property type="project" value="InterPro"/>
</dbReference>
<dbReference type="GO" id="GO:0020037">
    <property type="term" value="F:heme binding"/>
    <property type="evidence" value="ECO:0007669"/>
    <property type="project" value="InterPro"/>
</dbReference>
<keyword evidence="1" id="KW-0439">Lignin degradation</keyword>
<dbReference type="InterPro" id="IPR001621">
    <property type="entry name" value="Ligninase"/>
</dbReference>
<dbReference type="PROSITE" id="PS00436">
    <property type="entry name" value="PEROXIDASE_2"/>
    <property type="match status" value="1"/>
</dbReference>
<feature type="binding site" evidence="3">
    <location>
        <position position="190"/>
    </location>
    <ligand>
        <name>Ca(2+)</name>
        <dbReference type="ChEBI" id="CHEBI:29108"/>
        <label>2</label>
    </ligand>
</feature>
<feature type="binding site" evidence="3">
    <location>
        <position position="97"/>
    </location>
    <ligand>
        <name>Ca(2+)</name>
        <dbReference type="ChEBI" id="CHEBI:29108"/>
        <label>1</label>
    </ligand>
</feature>
<dbReference type="AlphaFoldDB" id="A0A1C7LYZ0"/>
<comment type="cofactor">
    <cofactor evidence="3">
        <name>Ca(2+)</name>
        <dbReference type="ChEBI" id="CHEBI:29108"/>
    </cofactor>
    <text evidence="3">Binds 2 calcium ions per subunit.</text>
</comment>
<evidence type="ECO:0000256" key="5">
    <source>
        <dbReference type="PIRSR" id="PIRSR601621-4"/>
    </source>
</evidence>
<organism evidence="8 9">
    <name type="scientific">Grifola frondosa</name>
    <name type="common">Maitake</name>
    <name type="synonym">Polyporus frondosus</name>
    <dbReference type="NCBI Taxonomy" id="5627"/>
    <lineage>
        <taxon>Eukaryota</taxon>
        <taxon>Fungi</taxon>
        <taxon>Dikarya</taxon>
        <taxon>Basidiomycota</taxon>
        <taxon>Agaricomycotina</taxon>
        <taxon>Agaricomycetes</taxon>
        <taxon>Polyporales</taxon>
        <taxon>Grifolaceae</taxon>
        <taxon>Grifola</taxon>
    </lineage>
</organism>
<keyword evidence="3" id="KW-0479">Metal-binding</keyword>
<dbReference type="OrthoDB" id="2113341at2759"/>
<evidence type="ECO:0000256" key="6">
    <source>
        <dbReference type="SAM" id="SignalP"/>
    </source>
</evidence>
<dbReference type="Proteomes" id="UP000092993">
    <property type="component" value="Unassembled WGS sequence"/>
</dbReference>
<keyword evidence="8" id="KW-0560">Oxidoreductase</keyword>
<dbReference type="EMBL" id="LUGG01000017">
    <property type="protein sequence ID" value="OBZ69387.1"/>
    <property type="molecule type" value="Genomic_DNA"/>
</dbReference>
<dbReference type="OMA" id="QNRACCA"/>
<feature type="binding site" evidence="3">
    <location>
        <position position="75"/>
    </location>
    <ligand>
        <name>Ca(2+)</name>
        <dbReference type="ChEBI" id="CHEBI:29108"/>
        <label>1</label>
    </ligand>
</feature>
<keyword evidence="5" id="KW-1015">Disulfide bond</keyword>
<comment type="caution">
    <text evidence="8">The sequence shown here is derived from an EMBL/GenBank/DDBJ whole genome shotgun (WGS) entry which is preliminary data.</text>
</comment>
<evidence type="ECO:0000256" key="4">
    <source>
        <dbReference type="PIRSR" id="PIRSR601621-3"/>
    </source>
</evidence>
<feature type="site" description="Transition state stabilizer" evidence="4">
    <location>
        <position position="70"/>
    </location>
</feature>
<reference evidence="8 9" key="1">
    <citation type="submission" date="2016-03" db="EMBL/GenBank/DDBJ databases">
        <title>Whole genome sequencing of Grifola frondosa 9006-11.</title>
        <authorList>
            <person name="Min B."/>
            <person name="Park H."/>
            <person name="Kim J.-G."/>
            <person name="Cho H."/>
            <person name="Oh Y.-L."/>
            <person name="Kong W.-S."/>
            <person name="Choi I.-G."/>
        </authorList>
    </citation>
    <scope>NUCLEOTIDE SEQUENCE [LARGE SCALE GENOMIC DNA]</scope>
    <source>
        <strain evidence="8 9">9006-11</strain>
    </source>
</reference>
<dbReference type="GO" id="GO:0046274">
    <property type="term" value="P:lignin catabolic process"/>
    <property type="evidence" value="ECO:0007669"/>
    <property type="project" value="UniProtKB-KW"/>
</dbReference>